<dbReference type="AlphaFoldDB" id="A0A0A9RKY7"/>
<protein>
    <submittedName>
        <fullName evidence="1">Gpm397a</fullName>
    </submittedName>
</protein>
<accession>A0A0A9RKY7</accession>
<reference evidence="1" key="1">
    <citation type="submission" date="2014-09" db="EMBL/GenBank/DDBJ databases">
        <authorList>
            <person name="Magalhaes I.L.F."/>
            <person name="Oliveira U."/>
            <person name="Santos F.R."/>
            <person name="Vidigal T.H.D.A."/>
            <person name="Brescovit A.D."/>
            <person name="Santos A.J."/>
        </authorList>
    </citation>
    <scope>NUCLEOTIDE SEQUENCE</scope>
    <source>
        <tissue evidence="1">Shoot tissue taken approximately 20 cm above the soil surface</tissue>
    </source>
</reference>
<name>A0A0A9RKY7_ARUDO</name>
<organism evidence="1">
    <name type="scientific">Arundo donax</name>
    <name type="common">Giant reed</name>
    <name type="synonym">Donax arundinaceus</name>
    <dbReference type="NCBI Taxonomy" id="35708"/>
    <lineage>
        <taxon>Eukaryota</taxon>
        <taxon>Viridiplantae</taxon>
        <taxon>Streptophyta</taxon>
        <taxon>Embryophyta</taxon>
        <taxon>Tracheophyta</taxon>
        <taxon>Spermatophyta</taxon>
        <taxon>Magnoliopsida</taxon>
        <taxon>Liliopsida</taxon>
        <taxon>Poales</taxon>
        <taxon>Poaceae</taxon>
        <taxon>PACMAD clade</taxon>
        <taxon>Arundinoideae</taxon>
        <taxon>Arundineae</taxon>
        <taxon>Arundo</taxon>
    </lineage>
</organism>
<dbReference type="EMBL" id="GBRH01199116">
    <property type="protein sequence ID" value="JAD98779.1"/>
    <property type="molecule type" value="Transcribed_RNA"/>
</dbReference>
<proteinExistence type="predicted"/>
<reference evidence="1" key="2">
    <citation type="journal article" date="2015" name="Data Brief">
        <title>Shoot transcriptome of the giant reed, Arundo donax.</title>
        <authorList>
            <person name="Barrero R.A."/>
            <person name="Guerrero F.D."/>
            <person name="Moolhuijzen P."/>
            <person name="Goolsby J.A."/>
            <person name="Tidwell J."/>
            <person name="Bellgard S.E."/>
            <person name="Bellgard M.I."/>
        </authorList>
    </citation>
    <scope>NUCLEOTIDE SEQUENCE</scope>
    <source>
        <tissue evidence="1">Shoot tissue taken approximately 20 cm above the soil surface</tissue>
    </source>
</reference>
<evidence type="ECO:0000313" key="1">
    <source>
        <dbReference type="EMBL" id="JAD98779.1"/>
    </source>
</evidence>
<sequence length="64" mass="7422">MGKKMGGILHYFLFRATNQQNQKVTAHDHTEHLPQAYIWQSSCLSDNLFLTGCIRLRLSWKSLS</sequence>